<comment type="caution">
    <text evidence="3">The sequence shown here is derived from an EMBL/GenBank/DDBJ whole genome shotgun (WGS) entry which is preliminary data.</text>
</comment>
<dbReference type="GO" id="GO:0043546">
    <property type="term" value="F:molybdopterin cofactor binding"/>
    <property type="evidence" value="ECO:0007669"/>
    <property type="project" value="InterPro"/>
</dbReference>
<proteinExistence type="predicted"/>
<reference evidence="3 4" key="1">
    <citation type="submission" date="2018-11" db="EMBL/GenBank/DDBJ databases">
        <title>Sequencing the genomes of 1000 actinobacteria strains.</title>
        <authorList>
            <person name="Klenk H.-P."/>
        </authorList>
    </citation>
    <scope>NUCLEOTIDE SEQUENCE [LARGE SCALE GENOMIC DNA]</scope>
    <source>
        <strain evidence="3 4">DSM 15700</strain>
    </source>
</reference>
<name>A0A3N4YN21_9MICO</name>
<evidence type="ECO:0000256" key="1">
    <source>
        <dbReference type="PROSITE-ProRule" id="PRU01076"/>
    </source>
</evidence>
<keyword evidence="1" id="KW-0238">DNA-binding</keyword>
<dbReference type="Pfam" id="PF04014">
    <property type="entry name" value="MazE_antitoxin"/>
    <property type="match status" value="1"/>
</dbReference>
<dbReference type="GO" id="GO:0003677">
    <property type="term" value="F:DNA binding"/>
    <property type="evidence" value="ECO:0007669"/>
    <property type="project" value="UniProtKB-UniRule"/>
</dbReference>
<dbReference type="InterPro" id="IPR007159">
    <property type="entry name" value="SpoVT-AbrB_dom"/>
</dbReference>
<gene>
    <name evidence="3" type="ORF">EDD34_0426</name>
</gene>
<dbReference type="PROSITE" id="PS51740">
    <property type="entry name" value="SPOVT_ABRB"/>
    <property type="match status" value="1"/>
</dbReference>
<dbReference type="EMBL" id="RKQZ01000001">
    <property type="protein sequence ID" value="RPF19860.1"/>
    <property type="molecule type" value="Genomic_DNA"/>
</dbReference>
<evidence type="ECO:0000313" key="4">
    <source>
        <dbReference type="Proteomes" id="UP000280501"/>
    </source>
</evidence>
<dbReference type="InterPro" id="IPR037914">
    <property type="entry name" value="SpoVT-AbrB_sf"/>
</dbReference>
<organism evidence="3 4">
    <name type="scientific">Myceligenerans xiligouense</name>
    <dbReference type="NCBI Taxonomy" id="253184"/>
    <lineage>
        <taxon>Bacteria</taxon>
        <taxon>Bacillati</taxon>
        <taxon>Actinomycetota</taxon>
        <taxon>Actinomycetes</taxon>
        <taxon>Micrococcales</taxon>
        <taxon>Promicromonosporaceae</taxon>
        <taxon>Myceligenerans</taxon>
    </lineage>
</organism>
<dbReference type="Gene3D" id="2.10.260.10">
    <property type="match status" value="1"/>
</dbReference>
<dbReference type="RefSeq" id="WP_211341470.1">
    <property type="nucleotide sequence ID" value="NZ_RKQZ01000001.1"/>
</dbReference>
<dbReference type="AlphaFoldDB" id="A0A3N4YN21"/>
<dbReference type="GO" id="GO:0016491">
    <property type="term" value="F:oxidoreductase activity"/>
    <property type="evidence" value="ECO:0007669"/>
    <property type="project" value="InterPro"/>
</dbReference>
<feature type="domain" description="SpoVT-AbrB" evidence="2">
    <location>
        <begin position="3"/>
        <end position="48"/>
    </location>
</feature>
<evidence type="ECO:0000259" key="2">
    <source>
        <dbReference type="PROSITE" id="PS51740"/>
    </source>
</evidence>
<dbReference type="Proteomes" id="UP000280501">
    <property type="component" value="Unassembled WGS sequence"/>
</dbReference>
<sequence length="66" mass="7190">MRRKIITVGTSAGITISPADLRALGLSVGDTVEVTAHDGAIEVKPVRKRSDLSYDDVMARMDREFT</sequence>
<accession>A0A3N4YN21</accession>
<evidence type="ECO:0000313" key="3">
    <source>
        <dbReference type="EMBL" id="RPF19860.1"/>
    </source>
</evidence>
<keyword evidence="4" id="KW-1185">Reference proteome</keyword>
<dbReference type="SUPFAM" id="SSF89447">
    <property type="entry name" value="AbrB/MazE/MraZ-like"/>
    <property type="match status" value="1"/>
</dbReference>
<protein>
    <submittedName>
        <fullName evidence="3">Antitoxin component of MazEF toxin-antitoxin module</fullName>
    </submittedName>
</protein>
<dbReference type="SMART" id="SM00966">
    <property type="entry name" value="SpoVT_AbrB"/>
    <property type="match status" value="1"/>
</dbReference>